<dbReference type="RefSeq" id="WP_230741738.1">
    <property type="nucleotide sequence ID" value="NZ_PGCK01000005.1"/>
</dbReference>
<dbReference type="NCBIfam" id="TIGR04256">
    <property type="entry name" value="GxxExxY"/>
    <property type="match status" value="1"/>
</dbReference>
<dbReference type="AlphaFoldDB" id="A0AAP2REU9"/>
<name>A0AAP2REU9_9EURY</name>
<comment type="caution">
    <text evidence="1">The sequence shown here is derived from an EMBL/GenBank/DDBJ whole genome shotgun (WGS) entry which is preliminary data.</text>
</comment>
<protein>
    <submittedName>
        <fullName evidence="1">GxxExxY protein</fullName>
    </submittedName>
</protein>
<reference evidence="1 2" key="1">
    <citation type="submission" date="2017-11" db="EMBL/GenBank/DDBJ databases">
        <title>Isolation and Characterization of Family Methanocellaceae Species from Potential Methane Hydrate Area Offshore Southwestern Taiwan.</title>
        <authorList>
            <person name="Zhang W.-L."/>
            <person name="Chen W.-C."/>
            <person name="Lai M.-C."/>
            <person name="Chen S.-C."/>
        </authorList>
    </citation>
    <scope>NUCLEOTIDE SEQUENCE [LARGE SCALE GENOMIC DNA]</scope>
    <source>
        <strain evidence="1 2">CWC-04</strain>
    </source>
</reference>
<dbReference type="Pfam" id="PF13366">
    <property type="entry name" value="PDDEXK_3"/>
    <property type="match status" value="1"/>
</dbReference>
<evidence type="ECO:0000313" key="2">
    <source>
        <dbReference type="Proteomes" id="UP001320159"/>
    </source>
</evidence>
<dbReference type="InterPro" id="IPR026350">
    <property type="entry name" value="GxxExxY"/>
</dbReference>
<accession>A0AAP2REU9</accession>
<gene>
    <name evidence="1" type="ORF">CUJ83_07815</name>
</gene>
<evidence type="ECO:0000313" key="1">
    <source>
        <dbReference type="EMBL" id="MCD1294902.1"/>
    </source>
</evidence>
<dbReference type="EMBL" id="PGCK01000005">
    <property type="protein sequence ID" value="MCD1294902.1"/>
    <property type="molecule type" value="Genomic_DNA"/>
</dbReference>
<proteinExistence type="predicted"/>
<organism evidence="1 2">
    <name type="scientific">Methanooceanicella nereidis</name>
    <dbReference type="NCBI Taxonomy" id="2052831"/>
    <lineage>
        <taxon>Archaea</taxon>
        <taxon>Methanobacteriati</taxon>
        <taxon>Methanobacteriota</taxon>
        <taxon>Stenosarchaea group</taxon>
        <taxon>Methanomicrobia</taxon>
        <taxon>Methanocellales</taxon>
        <taxon>Methanocellaceae</taxon>
        <taxon>Methanooceanicella</taxon>
    </lineage>
</organism>
<sequence>MLERKYEKLPDIVETAAKYTVDSAYTIHKRLGVGLPEKTYERFMVKELRSRGFNVKTQIKIPITYEGIVYDDEYFILDLLVDDCLVVEFKSTDQIQPIHKAQLLNYLRLSGKRLGLLINFNEQNIGKGITRIIN</sequence>
<dbReference type="Proteomes" id="UP001320159">
    <property type="component" value="Unassembled WGS sequence"/>
</dbReference>
<keyword evidence="2" id="KW-1185">Reference proteome</keyword>